<evidence type="ECO:0000313" key="9">
    <source>
        <dbReference type="EMBL" id="SVD61076.1"/>
    </source>
</evidence>
<dbReference type="PANTHER" id="PTHR32243:SF18">
    <property type="entry name" value="INNER MEMBRANE ABC TRANSPORTER PERMEASE PROTEIN YCJP"/>
    <property type="match status" value="1"/>
</dbReference>
<keyword evidence="2" id="KW-0813">Transport</keyword>
<feature type="transmembrane region" description="Helical" evidence="7">
    <location>
        <begin position="170"/>
        <end position="198"/>
    </location>
</feature>
<evidence type="ECO:0000256" key="6">
    <source>
        <dbReference type="ARBA" id="ARBA00023136"/>
    </source>
</evidence>
<dbReference type="InterPro" id="IPR000515">
    <property type="entry name" value="MetI-like"/>
</dbReference>
<dbReference type="PROSITE" id="PS50928">
    <property type="entry name" value="ABC_TM1"/>
    <property type="match status" value="1"/>
</dbReference>
<evidence type="ECO:0000256" key="7">
    <source>
        <dbReference type="SAM" id="Phobius"/>
    </source>
</evidence>
<keyword evidence="4 7" id="KW-0812">Transmembrane</keyword>
<evidence type="ECO:0000256" key="4">
    <source>
        <dbReference type="ARBA" id="ARBA00022692"/>
    </source>
</evidence>
<keyword evidence="6 7" id="KW-0472">Membrane</keyword>
<organism evidence="9">
    <name type="scientific">marine metagenome</name>
    <dbReference type="NCBI Taxonomy" id="408172"/>
    <lineage>
        <taxon>unclassified sequences</taxon>
        <taxon>metagenomes</taxon>
        <taxon>ecological metagenomes</taxon>
    </lineage>
</organism>
<proteinExistence type="predicted"/>
<dbReference type="GO" id="GO:0005886">
    <property type="term" value="C:plasma membrane"/>
    <property type="evidence" value="ECO:0007669"/>
    <property type="project" value="UniProtKB-SubCell"/>
</dbReference>
<name>A0A382WQB8_9ZZZZ</name>
<feature type="transmembrane region" description="Helical" evidence="7">
    <location>
        <begin position="54"/>
        <end position="73"/>
    </location>
</feature>
<evidence type="ECO:0000256" key="1">
    <source>
        <dbReference type="ARBA" id="ARBA00004651"/>
    </source>
</evidence>
<feature type="transmembrane region" description="Helical" evidence="7">
    <location>
        <begin position="85"/>
        <end position="106"/>
    </location>
</feature>
<evidence type="ECO:0000256" key="5">
    <source>
        <dbReference type="ARBA" id="ARBA00022989"/>
    </source>
</evidence>
<keyword evidence="3" id="KW-1003">Cell membrane</keyword>
<dbReference type="InterPro" id="IPR050901">
    <property type="entry name" value="BP-dep_ABC_trans_perm"/>
</dbReference>
<dbReference type="CDD" id="cd06261">
    <property type="entry name" value="TM_PBP2"/>
    <property type="match status" value="1"/>
</dbReference>
<reference evidence="9" key="1">
    <citation type="submission" date="2018-05" db="EMBL/GenBank/DDBJ databases">
        <authorList>
            <person name="Lanie J.A."/>
            <person name="Ng W.-L."/>
            <person name="Kazmierczak K.M."/>
            <person name="Andrzejewski T.M."/>
            <person name="Davidsen T.M."/>
            <person name="Wayne K.J."/>
            <person name="Tettelin H."/>
            <person name="Glass J.I."/>
            <person name="Rusch D."/>
            <person name="Podicherti R."/>
            <person name="Tsui H.-C.T."/>
            <person name="Winkler M.E."/>
        </authorList>
    </citation>
    <scope>NUCLEOTIDE SEQUENCE</scope>
</reference>
<feature type="transmembrane region" description="Helical" evidence="7">
    <location>
        <begin position="218"/>
        <end position="242"/>
    </location>
</feature>
<dbReference type="Gene3D" id="1.10.3720.10">
    <property type="entry name" value="MetI-like"/>
    <property type="match status" value="1"/>
</dbReference>
<dbReference type="PANTHER" id="PTHR32243">
    <property type="entry name" value="MALTOSE TRANSPORT SYSTEM PERMEASE-RELATED"/>
    <property type="match status" value="1"/>
</dbReference>
<evidence type="ECO:0000256" key="3">
    <source>
        <dbReference type="ARBA" id="ARBA00022475"/>
    </source>
</evidence>
<feature type="domain" description="ABC transmembrane type-1" evidence="8">
    <location>
        <begin position="50"/>
        <end position="242"/>
    </location>
</feature>
<evidence type="ECO:0000256" key="2">
    <source>
        <dbReference type="ARBA" id="ARBA00022448"/>
    </source>
</evidence>
<dbReference type="InterPro" id="IPR035906">
    <property type="entry name" value="MetI-like_sf"/>
</dbReference>
<keyword evidence="5 7" id="KW-1133">Transmembrane helix</keyword>
<comment type="subcellular location">
    <subcellularLocation>
        <location evidence="1">Cell membrane</location>
        <topology evidence="1">Multi-pass membrane protein</topology>
    </subcellularLocation>
</comment>
<dbReference type="Pfam" id="PF00528">
    <property type="entry name" value="BPD_transp_1"/>
    <property type="match status" value="1"/>
</dbReference>
<feature type="transmembrane region" description="Helical" evidence="7">
    <location>
        <begin position="118"/>
        <end position="138"/>
    </location>
</feature>
<dbReference type="EMBL" id="UINC01161720">
    <property type="protein sequence ID" value="SVD61076.1"/>
    <property type="molecule type" value="Genomic_DNA"/>
</dbReference>
<evidence type="ECO:0000259" key="8">
    <source>
        <dbReference type="PROSITE" id="PS50928"/>
    </source>
</evidence>
<dbReference type="AlphaFoldDB" id="A0A382WQB8"/>
<accession>A0A382WQB8</accession>
<protein>
    <recommendedName>
        <fullName evidence="8">ABC transmembrane type-1 domain-containing protein</fullName>
    </recommendedName>
</protein>
<dbReference type="SUPFAM" id="SSF161098">
    <property type="entry name" value="MetI-like"/>
    <property type="match status" value="1"/>
</dbReference>
<sequence length="257" mass="28423">MFPPYYMLITSLKSNKEIAELTANPWLIEQGITLSHYIYLFTETPFLTFFKNTIIVTISVVVISMVISVLAAYSLSRLKFWGSGILATGIFLTYLVPDTLLFIPLFKIVGWLGLLNSYWVLVLVYPTLSVPFCTWLMIGYFSSIPRELDEAALIDGANHFQMLLKVFIPVAMPGLIAATIFAFTVSWAGFLYPLAFIYSESEMVLTVGTVTTLIKGDVFHWGGLMAGALLAAAPPVIIYAFLMDYYIAGLTSGATKG</sequence>
<gene>
    <name evidence="9" type="ORF">METZ01_LOCUS413930</name>
</gene>
<dbReference type="GO" id="GO:0055085">
    <property type="term" value="P:transmembrane transport"/>
    <property type="evidence" value="ECO:0007669"/>
    <property type="project" value="InterPro"/>
</dbReference>